<organism evidence="3 4">
    <name type="scientific">Periconia digitata</name>
    <dbReference type="NCBI Taxonomy" id="1303443"/>
    <lineage>
        <taxon>Eukaryota</taxon>
        <taxon>Fungi</taxon>
        <taxon>Dikarya</taxon>
        <taxon>Ascomycota</taxon>
        <taxon>Pezizomycotina</taxon>
        <taxon>Dothideomycetes</taxon>
        <taxon>Pleosporomycetidae</taxon>
        <taxon>Pleosporales</taxon>
        <taxon>Massarineae</taxon>
        <taxon>Periconiaceae</taxon>
        <taxon>Periconia</taxon>
    </lineage>
</organism>
<evidence type="ECO:0000259" key="2">
    <source>
        <dbReference type="Pfam" id="PF12697"/>
    </source>
</evidence>
<dbReference type="InterPro" id="IPR000073">
    <property type="entry name" value="AB_hydrolase_1"/>
</dbReference>
<dbReference type="InterPro" id="IPR029058">
    <property type="entry name" value="AB_hydrolase_fold"/>
</dbReference>
<gene>
    <name evidence="3" type="ORF">PDIGIT_LOCUS5950</name>
</gene>
<evidence type="ECO:0000313" key="4">
    <source>
        <dbReference type="Proteomes" id="UP001152607"/>
    </source>
</evidence>
<protein>
    <recommendedName>
        <fullName evidence="2">AB hydrolase-1 domain-containing protein</fullName>
    </recommendedName>
</protein>
<sequence>MISPRLAFLVGLVCPIVNAAASSPNDTYIHPKNGLCTDYTITETVTWSKGIWNLTKPQNNFDIAALRTSLGALDSHVVPFSGFENATDSYELSGTFCEPVVKNGDKHHTVLLATHGGGYDRRYWASSFRPDEYNFVQFALECGYSVFYYDRLGTGKSQIVSGYDVQSGNHIELLAKIAQGLRKGKYATGKAAKKIVLVGHSLGSIFSFGAVTKYPEIAEGLVLTGASLPNSTDVANKFRGLNPTYQNTLLASSVDPPYDRDSAYVSMGDIYAHAGSFFHEPFDIPTIEYAQSITQPTSLLEMLSSGRVSNAPVSYNGSVMITTGEWDMLACGGHCQERFDYGTQNSTFGNARVRKTYIHPGAGHGVNFARGARVFYGEIMGFIGEFV</sequence>
<dbReference type="SUPFAM" id="SSF53474">
    <property type="entry name" value="alpha/beta-Hydrolases"/>
    <property type="match status" value="1"/>
</dbReference>
<feature type="signal peptide" evidence="1">
    <location>
        <begin position="1"/>
        <end position="21"/>
    </location>
</feature>
<reference evidence="3" key="1">
    <citation type="submission" date="2023-01" db="EMBL/GenBank/DDBJ databases">
        <authorList>
            <person name="Van Ghelder C."/>
            <person name="Rancurel C."/>
        </authorList>
    </citation>
    <scope>NUCLEOTIDE SEQUENCE</scope>
    <source>
        <strain evidence="3">CNCM I-4278</strain>
    </source>
</reference>
<dbReference type="AlphaFoldDB" id="A0A9W4XU41"/>
<dbReference type="EMBL" id="CAOQHR010000004">
    <property type="protein sequence ID" value="CAI6332917.1"/>
    <property type="molecule type" value="Genomic_DNA"/>
</dbReference>
<feature type="domain" description="AB hydrolase-1" evidence="2">
    <location>
        <begin position="111"/>
        <end position="374"/>
    </location>
</feature>
<evidence type="ECO:0000313" key="3">
    <source>
        <dbReference type="EMBL" id="CAI6332917.1"/>
    </source>
</evidence>
<proteinExistence type="predicted"/>
<comment type="caution">
    <text evidence="3">The sequence shown here is derived from an EMBL/GenBank/DDBJ whole genome shotgun (WGS) entry which is preliminary data.</text>
</comment>
<evidence type="ECO:0000256" key="1">
    <source>
        <dbReference type="SAM" id="SignalP"/>
    </source>
</evidence>
<feature type="chain" id="PRO_5040837254" description="AB hydrolase-1 domain-containing protein" evidence="1">
    <location>
        <begin position="22"/>
        <end position="387"/>
    </location>
</feature>
<name>A0A9W4XU41_9PLEO</name>
<dbReference type="Gene3D" id="3.40.50.1820">
    <property type="entry name" value="alpha/beta hydrolase"/>
    <property type="match status" value="1"/>
</dbReference>
<dbReference type="Proteomes" id="UP001152607">
    <property type="component" value="Unassembled WGS sequence"/>
</dbReference>
<dbReference type="Pfam" id="PF12697">
    <property type="entry name" value="Abhydrolase_6"/>
    <property type="match status" value="1"/>
</dbReference>
<accession>A0A9W4XU41</accession>
<keyword evidence="4" id="KW-1185">Reference proteome</keyword>
<keyword evidence="1" id="KW-0732">Signal</keyword>
<dbReference type="OrthoDB" id="190201at2759"/>